<comment type="caution">
    <text evidence="1">The sequence shown here is derived from an EMBL/GenBank/DDBJ whole genome shotgun (WGS) entry which is preliminary data.</text>
</comment>
<sequence length="56" mass="6142">MNIQAFGSGNPGCSDNKCAGFVQVTQDKEYSLGSVQYPTTPIGASEKYHLEFKIQR</sequence>
<name>A0A2K3K4N7_TRIPR</name>
<reference evidence="1 2" key="1">
    <citation type="journal article" date="2014" name="Am. J. Bot.">
        <title>Genome assembly and annotation for red clover (Trifolium pratense; Fabaceae).</title>
        <authorList>
            <person name="Istvanek J."/>
            <person name="Jaros M."/>
            <person name="Krenek A."/>
            <person name="Repkova J."/>
        </authorList>
    </citation>
    <scope>NUCLEOTIDE SEQUENCE [LARGE SCALE GENOMIC DNA]</scope>
    <source>
        <strain evidence="2">cv. Tatra</strain>
        <tissue evidence="1">Young leaves</tissue>
    </source>
</reference>
<accession>A0A2K3K4N7</accession>
<evidence type="ECO:0000313" key="1">
    <source>
        <dbReference type="EMBL" id="PNX61232.1"/>
    </source>
</evidence>
<protein>
    <recommendedName>
        <fullName evidence="3">Neprosin domain-containing protein</fullName>
    </recommendedName>
</protein>
<feature type="non-terminal residue" evidence="1">
    <location>
        <position position="56"/>
    </location>
</feature>
<gene>
    <name evidence="1" type="ORF">L195_g052347</name>
</gene>
<evidence type="ECO:0000313" key="2">
    <source>
        <dbReference type="Proteomes" id="UP000236291"/>
    </source>
</evidence>
<organism evidence="1 2">
    <name type="scientific">Trifolium pratense</name>
    <name type="common">Red clover</name>
    <dbReference type="NCBI Taxonomy" id="57577"/>
    <lineage>
        <taxon>Eukaryota</taxon>
        <taxon>Viridiplantae</taxon>
        <taxon>Streptophyta</taxon>
        <taxon>Embryophyta</taxon>
        <taxon>Tracheophyta</taxon>
        <taxon>Spermatophyta</taxon>
        <taxon>Magnoliopsida</taxon>
        <taxon>eudicotyledons</taxon>
        <taxon>Gunneridae</taxon>
        <taxon>Pentapetalae</taxon>
        <taxon>rosids</taxon>
        <taxon>fabids</taxon>
        <taxon>Fabales</taxon>
        <taxon>Fabaceae</taxon>
        <taxon>Papilionoideae</taxon>
        <taxon>50 kb inversion clade</taxon>
        <taxon>NPAAA clade</taxon>
        <taxon>Hologalegina</taxon>
        <taxon>IRL clade</taxon>
        <taxon>Trifolieae</taxon>
        <taxon>Trifolium</taxon>
    </lineage>
</organism>
<dbReference type="AlphaFoldDB" id="A0A2K3K4N7"/>
<reference evidence="1 2" key="2">
    <citation type="journal article" date="2017" name="Front. Plant Sci.">
        <title>Gene Classification and Mining of Molecular Markers Useful in Red Clover (Trifolium pratense) Breeding.</title>
        <authorList>
            <person name="Istvanek J."/>
            <person name="Dluhosova J."/>
            <person name="Dluhos P."/>
            <person name="Patkova L."/>
            <person name="Nedelnik J."/>
            <person name="Repkova J."/>
        </authorList>
    </citation>
    <scope>NUCLEOTIDE SEQUENCE [LARGE SCALE GENOMIC DNA]</scope>
    <source>
        <strain evidence="2">cv. Tatra</strain>
        <tissue evidence="1">Young leaves</tissue>
    </source>
</reference>
<dbReference type="Proteomes" id="UP000236291">
    <property type="component" value="Unassembled WGS sequence"/>
</dbReference>
<dbReference type="EMBL" id="ASHM01084733">
    <property type="protein sequence ID" value="PNX61232.1"/>
    <property type="molecule type" value="Genomic_DNA"/>
</dbReference>
<evidence type="ECO:0008006" key="3">
    <source>
        <dbReference type="Google" id="ProtNLM"/>
    </source>
</evidence>
<proteinExistence type="predicted"/>